<proteinExistence type="predicted"/>
<protein>
    <recommendedName>
        <fullName evidence="2">RING-type domain-containing protein</fullName>
    </recommendedName>
</protein>
<reference evidence="1" key="1">
    <citation type="journal article" date="2020" name="Nature">
        <title>Giant virus diversity and host interactions through global metagenomics.</title>
        <authorList>
            <person name="Schulz F."/>
            <person name="Roux S."/>
            <person name="Paez-Espino D."/>
            <person name="Jungbluth S."/>
            <person name="Walsh D.A."/>
            <person name="Denef V.J."/>
            <person name="McMahon K.D."/>
            <person name="Konstantinidis K.T."/>
            <person name="Eloe-Fadrosh E.A."/>
            <person name="Kyrpides N.C."/>
            <person name="Woyke T."/>
        </authorList>
    </citation>
    <scope>NUCLEOTIDE SEQUENCE</scope>
    <source>
        <strain evidence="1">GVMAG-M-3300025138-11</strain>
    </source>
</reference>
<dbReference type="Pfam" id="PF13920">
    <property type="entry name" value="zf-C3HC4_3"/>
    <property type="match status" value="1"/>
</dbReference>
<dbReference type="EMBL" id="MN740275">
    <property type="protein sequence ID" value="QHT97339.1"/>
    <property type="molecule type" value="Genomic_DNA"/>
</dbReference>
<dbReference type="AlphaFoldDB" id="A0A6C0IXM2"/>
<dbReference type="Gene3D" id="3.30.40.10">
    <property type="entry name" value="Zinc/RING finger domain, C3HC4 (zinc finger)"/>
    <property type="match status" value="1"/>
</dbReference>
<name>A0A6C0IXM2_9ZZZZ</name>
<dbReference type="InterPro" id="IPR013083">
    <property type="entry name" value="Znf_RING/FYVE/PHD"/>
</dbReference>
<evidence type="ECO:0000313" key="1">
    <source>
        <dbReference type="EMBL" id="QHT97339.1"/>
    </source>
</evidence>
<sequence length="248" mass="28883">MSCKVKYCRFSNYHITLGHRCGKCKQYGHGQVECNNLSLKNELWEESKEDFLEEKDYCKIKDCEHKKTHKTKSHECSICFSKNHSKLNCDKNPENNIKLECPLCLTSNNVSLIDNLIYGLEEKCKACMMNPVEILLPQCKHAVLCKDCCKEINSEKLNYEIIDELNLINNFSFIKNIGDLFKKKTNIPNPYCKIVAGMGCILFVRKNINTNKFEGFFMHNDSWGQYGPKTDERPFLNDFIKNYQIIDC</sequence>
<evidence type="ECO:0008006" key="2">
    <source>
        <dbReference type="Google" id="ProtNLM"/>
    </source>
</evidence>
<accession>A0A6C0IXM2</accession>
<organism evidence="1">
    <name type="scientific">viral metagenome</name>
    <dbReference type="NCBI Taxonomy" id="1070528"/>
    <lineage>
        <taxon>unclassified sequences</taxon>
        <taxon>metagenomes</taxon>
        <taxon>organismal metagenomes</taxon>
    </lineage>
</organism>